<keyword evidence="7" id="KW-1185">Reference proteome</keyword>
<dbReference type="PRINTS" id="PR00455">
    <property type="entry name" value="HTHTETR"/>
</dbReference>
<dbReference type="Gene3D" id="1.10.357.10">
    <property type="entry name" value="Tetracycline Repressor, domain 2"/>
    <property type="match status" value="1"/>
</dbReference>
<keyword evidence="3" id="KW-0804">Transcription</keyword>
<name>A0ABQ5QFP9_9BACT</name>
<dbReference type="RefSeq" id="WP_285573371.1">
    <property type="nucleotide sequence ID" value="NZ_BSDE01000002.1"/>
</dbReference>
<dbReference type="PROSITE" id="PS01081">
    <property type="entry name" value="HTH_TETR_1"/>
    <property type="match status" value="1"/>
</dbReference>
<dbReference type="SUPFAM" id="SSF46689">
    <property type="entry name" value="Homeodomain-like"/>
    <property type="match status" value="1"/>
</dbReference>
<sequence length="196" mass="20792">MREAKKTKVLEAAEAAFLRYGYRRVTMGDIASAAGISRPALYIHFCNKETIFQGVLRAFMARTLEELRAGLAAQPTAEAKLRFAFEVWAVRPFGLLSATPDAKELVDCGFAFARGAIDEGAQAFEAELAAILAPLGEGAALPDPAQMARILSRAVQGFKQTAASTEELGALIEGLLGMVLPSLGPGHTEADAEALP</sequence>
<dbReference type="Proteomes" id="UP001165069">
    <property type="component" value="Unassembled WGS sequence"/>
</dbReference>
<gene>
    <name evidence="6" type="ORF">GETHLI_14970</name>
</gene>
<proteinExistence type="predicted"/>
<dbReference type="PANTHER" id="PTHR47506">
    <property type="entry name" value="TRANSCRIPTIONAL REGULATORY PROTEIN"/>
    <property type="match status" value="1"/>
</dbReference>
<evidence type="ECO:0000256" key="2">
    <source>
        <dbReference type="ARBA" id="ARBA00023125"/>
    </source>
</evidence>
<protein>
    <submittedName>
        <fullName evidence="6">TetR family transcriptional regulator</fullName>
    </submittedName>
</protein>
<keyword evidence="2 4" id="KW-0238">DNA-binding</keyword>
<evidence type="ECO:0000259" key="5">
    <source>
        <dbReference type="PROSITE" id="PS50977"/>
    </source>
</evidence>
<comment type="caution">
    <text evidence="6">The sequence shown here is derived from an EMBL/GenBank/DDBJ whole genome shotgun (WGS) entry which is preliminary data.</text>
</comment>
<dbReference type="PROSITE" id="PS50977">
    <property type="entry name" value="HTH_TETR_2"/>
    <property type="match status" value="1"/>
</dbReference>
<dbReference type="EMBL" id="BSDE01000002">
    <property type="protein sequence ID" value="GLH72995.1"/>
    <property type="molecule type" value="Genomic_DNA"/>
</dbReference>
<dbReference type="PANTHER" id="PTHR47506:SF1">
    <property type="entry name" value="HTH-TYPE TRANSCRIPTIONAL REGULATOR YJDC"/>
    <property type="match status" value="1"/>
</dbReference>
<dbReference type="InterPro" id="IPR023772">
    <property type="entry name" value="DNA-bd_HTH_TetR-type_CS"/>
</dbReference>
<feature type="DNA-binding region" description="H-T-H motif" evidence="4">
    <location>
        <begin position="26"/>
        <end position="45"/>
    </location>
</feature>
<dbReference type="Pfam" id="PF00440">
    <property type="entry name" value="TetR_N"/>
    <property type="match status" value="1"/>
</dbReference>
<accession>A0ABQ5QFP9</accession>
<dbReference type="InterPro" id="IPR009057">
    <property type="entry name" value="Homeodomain-like_sf"/>
</dbReference>
<evidence type="ECO:0000256" key="3">
    <source>
        <dbReference type="ARBA" id="ARBA00023163"/>
    </source>
</evidence>
<evidence type="ECO:0000313" key="7">
    <source>
        <dbReference type="Proteomes" id="UP001165069"/>
    </source>
</evidence>
<organism evidence="6 7">
    <name type="scientific">Geothrix limicola</name>
    <dbReference type="NCBI Taxonomy" id="2927978"/>
    <lineage>
        <taxon>Bacteria</taxon>
        <taxon>Pseudomonadati</taxon>
        <taxon>Acidobacteriota</taxon>
        <taxon>Holophagae</taxon>
        <taxon>Holophagales</taxon>
        <taxon>Holophagaceae</taxon>
        <taxon>Geothrix</taxon>
    </lineage>
</organism>
<dbReference type="InterPro" id="IPR001647">
    <property type="entry name" value="HTH_TetR"/>
</dbReference>
<evidence type="ECO:0000256" key="4">
    <source>
        <dbReference type="PROSITE-ProRule" id="PRU00335"/>
    </source>
</evidence>
<evidence type="ECO:0000313" key="6">
    <source>
        <dbReference type="EMBL" id="GLH72995.1"/>
    </source>
</evidence>
<reference evidence="6 7" key="1">
    <citation type="journal article" date="2023" name="Antonie Van Leeuwenhoek">
        <title>Mesoterricola silvestris gen. nov., sp. nov., Mesoterricola sediminis sp. nov., Geothrix oryzae sp. nov., Geothrix edaphica sp. nov., Geothrix rubra sp. nov., and Geothrix limicola sp. nov., six novel members of Acidobacteriota isolated from soils.</title>
        <authorList>
            <person name="Itoh H."/>
            <person name="Sugisawa Y."/>
            <person name="Mise K."/>
            <person name="Xu Z."/>
            <person name="Kuniyasu M."/>
            <person name="Ushijima N."/>
            <person name="Kawano K."/>
            <person name="Kobayashi E."/>
            <person name="Shiratori Y."/>
            <person name="Masuda Y."/>
            <person name="Senoo K."/>
        </authorList>
    </citation>
    <scope>NUCLEOTIDE SEQUENCE [LARGE SCALE GENOMIC DNA]</scope>
    <source>
        <strain evidence="6 7">Red804</strain>
    </source>
</reference>
<evidence type="ECO:0000256" key="1">
    <source>
        <dbReference type="ARBA" id="ARBA00023015"/>
    </source>
</evidence>
<keyword evidence="1" id="KW-0805">Transcription regulation</keyword>
<feature type="domain" description="HTH tetR-type" evidence="5">
    <location>
        <begin position="3"/>
        <end position="63"/>
    </location>
</feature>